<evidence type="ECO:0000313" key="2">
    <source>
        <dbReference type="EMBL" id="PNX62721.1"/>
    </source>
</evidence>
<proteinExistence type="predicted"/>
<organism evidence="2 3">
    <name type="scientific">Trifolium pratense</name>
    <name type="common">Red clover</name>
    <dbReference type="NCBI Taxonomy" id="57577"/>
    <lineage>
        <taxon>Eukaryota</taxon>
        <taxon>Viridiplantae</taxon>
        <taxon>Streptophyta</taxon>
        <taxon>Embryophyta</taxon>
        <taxon>Tracheophyta</taxon>
        <taxon>Spermatophyta</taxon>
        <taxon>Magnoliopsida</taxon>
        <taxon>eudicotyledons</taxon>
        <taxon>Gunneridae</taxon>
        <taxon>Pentapetalae</taxon>
        <taxon>rosids</taxon>
        <taxon>fabids</taxon>
        <taxon>Fabales</taxon>
        <taxon>Fabaceae</taxon>
        <taxon>Papilionoideae</taxon>
        <taxon>50 kb inversion clade</taxon>
        <taxon>NPAAA clade</taxon>
        <taxon>Hologalegina</taxon>
        <taxon>IRL clade</taxon>
        <taxon>Trifolieae</taxon>
        <taxon>Trifolium</taxon>
    </lineage>
</organism>
<dbReference type="AlphaFoldDB" id="A0A2K3K8V4"/>
<evidence type="ECO:0000256" key="1">
    <source>
        <dbReference type="SAM" id="MobiDB-lite"/>
    </source>
</evidence>
<dbReference type="EMBL" id="ASHM01149929">
    <property type="protein sequence ID" value="PNX62721.1"/>
    <property type="molecule type" value="Genomic_DNA"/>
</dbReference>
<feature type="non-terminal residue" evidence="2">
    <location>
        <position position="59"/>
    </location>
</feature>
<feature type="region of interest" description="Disordered" evidence="1">
    <location>
        <begin position="25"/>
        <end position="59"/>
    </location>
</feature>
<reference evidence="2 3" key="1">
    <citation type="journal article" date="2014" name="Am. J. Bot.">
        <title>Genome assembly and annotation for red clover (Trifolium pratense; Fabaceae).</title>
        <authorList>
            <person name="Istvanek J."/>
            <person name="Jaros M."/>
            <person name="Krenek A."/>
            <person name="Repkova J."/>
        </authorList>
    </citation>
    <scope>NUCLEOTIDE SEQUENCE [LARGE SCALE GENOMIC DNA]</scope>
    <source>
        <strain evidence="3">cv. Tatra</strain>
        <tissue evidence="2">Young leaves</tissue>
    </source>
</reference>
<sequence>MNDDFHDVMVWPAIVMSSMMAMNDDFGDGDDDFGDGDDNDDNNDDFGDGDDDDFCDDDE</sequence>
<gene>
    <name evidence="2" type="ORF">L195_g061283</name>
</gene>
<comment type="caution">
    <text evidence="2">The sequence shown here is derived from an EMBL/GenBank/DDBJ whole genome shotgun (WGS) entry which is preliminary data.</text>
</comment>
<protein>
    <submittedName>
        <fullName evidence="2">Uncharacterized protein</fullName>
    </submittedName>
</protein>
<name>A0A2K3K8V4_TRIPR</name>
<accession>A0A2K3K8V4</accession>
<evidence type="ECO:0000313" key="3">
    <source>
        <dbReference type="Proteomes" id="UP000236291"/>
    </source>
</evidence>
<dbReference type="Proteomes" id="UP000236291">
    <property type="component" value="Unassembled WGS sequence"/>
</dbReference>
<reference evidence="2 3" key="2">
    <citation type="journal article" date="2017" name="Front. Plant Sci.">
        <title>Gene Classification and Mining of Molecular Markers Useful in Red Clover (Trifolium pratense) Breeding.</title>
        <authorList>
            <person name="Istvanek J."/>
            <person name="Dluhosova J."/>
            <person name="Dluhos P."/>
            <person name="Patkova L."/>
            <person name="Nedelnik J."/>
            <person name="Repkova J."/>
        </authorList>
    </citation>
    <scope>NUCLEOTIDE SEQUENCE [LARGE SCALE GENOMIC DNA]</scope>
    <source>
        <strain evidence="3">cv. Tatra</strain>
        <tissue evidence="2">Young leaves</tissue>
    </source>
</reference>